<reference evidence="2 3" key="1">
    <citation type="submission" date="2020-10" db="EMBL/GenBank/DDBJ databases">
        <title>Wide distribution of Phycisphaera-like planctomycetes from WD2101 soil group in peatlands and genome analysis of the first cultivated representative.</title>
        <authorList>
            <person name="Dedysh S.N."/>
            <person name="Beletsky A.V."/>
            <person name="Ivanova A."/>
            <person name="Kulichevskaya I.S."/>
            <person name="Suzina N.E."/>
            <person name="Philippov D.A."/>
            <person name="Rakitin A.L."/>
            <person name="Mardanov A.V."/>
            <person name="Ravin N.V."/>
        </authorList>
    </citation>
    <scope>NUCLEOTIDE SEQUENCE [LARGE SCALE GENOMIC DNA]</scope>
    <source>
        <strain evidence="2 3">M1803</strain>
    </source>
</reference>
<organism evidence="2 3">
    <name type="scientific">Humisphaera borealis</name>
    <dbReference type="NCBI Taxonomy" id="2807512"/>
    <lineage>
        <taxon>Bacteria</taxon>
        <taxon>Pseudomonadati</taxon>
        <taxon>Planctomycetota</taxon>
        <taxon>Phycisphaerae</taxon>
        <taxon>Tepidisphaerales</taxon>
        <taxon>Tepidisphaeraceae</taxon>
        <taxon>Humisphaera</taxon>
    </lineage>
</organism>
<dbReference type="Proteomes" id="UP000593765">
    <property type="component" value="Chromosome"/>
</dbReference>
<evidence type="ECO:0008006" key="4">
    <source>
        <dbReference type="Google" id="ProtNLM"/>
    </source>
</evidence>
<dbReference type="AlphaFoldDB" id="A0A7M2X1E5"/>
<feature type="chain" id="PRO_5034955943" description="DUF541 domain-containing protein" evidence="1">
    <location>
        <begin position="22"/>
        <end position="274"/>
    </location>
</feature>
<sequence>MRKLILTTTLAFAAFAFLKTASVRGVELIAENGIAVRVQGFRPDETHLRISITRERLVEELKKRVSESFPLPRREFGNFVVWRNLRLVNAVATVDQKFTQVTLSTPDSISFSALTNIGADIRYEYKHEWVGSEVKKIFWKWKNKVPVVRSEWRTTTGRLDTGAAVSASYQIDAVKDGANVHIRLRPLADKSSVKVSEIRVNGINKHLEQITRKIRDSLAQKAVHAVIEKRTVREHLFQVPNGAGGGLGELQIKEVKVAVKVEQIVLDVFLNKRI</sequence>
<evidence type="ECO:0000313" key="2">
    <source>
        <dbReference type="EMBL" id="QOV90951.1"/>
    </source>
</evidence>
<evidence type="ECO:0000313" key="3">
    <source>
        <dbReference type="Proteomes" id="UP000593765"/>
    </source>
</evidence>
<gene>
    <name evidence="2" type="ORF">IPV69_06205</name>
</gene>
<dbReference type="RefSeq" id="WP_206294056.1">
    <property type="nucleotide sequence ID" value="NZ_CP063458.1"/>
</dbReference>
<feature type="signal peptide" evidence="1">
    <location>
        <begin position="1"/>
        <end position="21"/>
    </location>
</feature>
<name>A0A7M2X1E5_9BACT</name>
<protein>
    <recommendedName>
        <fullName evidence="4">DUF541 domain-containing protein</fullName>
    </recommendedName>
</protein>
<accession>A0A7M2X1E5</accession>
<keyword evidence="1" id="KW-0732">Signal</keyword>
<dbReference type="KEGG" id="hbs:IPV69_06205"/>
<dbReference type="EMBL" id="CP063458">
    <property type="protein sequence ID" value="QOV90951.1"/>
    <property type="molecule type" value="Genomic_DNA"/>
</dbReference>
<proteinExistence type="predicted"/>
<evidence type="ECO:0000256" key="1">
    <source>
        <dbReference type="SAM" id="SignalP"/>
    </source>
</evidence>
<keyword evidence="3" id="KW-1185">Reference proteome</keyword>